<organism evidence="3 4">
    <name type="scientific">Protaetiibacter larvae</name>
    <dbReference type="NCBI Taxonomy" id="2592654"/>
    <lineage>
        <taxon>Bacteria</taxon>
        <taxon>Bacillati</taxon>
        <taxon>Actinomycetota</taxon>
        <taxon>Actinomycetes</taxon>
        <taxon>Micrococcales</taxon>
        <taxon>Microbacteriaceae</taxon>
        <taxon>Protaetiibacter</taxon>
    </lineage>
</organism>
<dbReference type="Proteomes" id="UP000322159">
    <property type="component" value="Chromosome"/>
</dbReference>
<evidence type="ECO:0000313" key="3">
    <source>
        <dbReference type="EMBL" id="QEO10011.1"/>
    </source>
</evidence>
<evidence type="ECO:0000313" key="4">
    <source>
        <dbReference type="Proteomes" id="UP000322159"/>
    </source>
</evidence>
<reference evidence="3 4" key="1">
    <citation type="submission" date="2019-09" db="EMBL/GenBank/DDBJ databases">
        <title>Genome sequencing of strain KACC 19322.</title>
        <authorList>
            <person name="Heo J."/>
            <person name="Kim S.-J."/>
            <person name="Kim J.-S."/>
            <person name="Hong S.-B."/>
            <person name="Kwon S.-W."/>
        </authorList>
    </citation>
    <scope>NUCLEOTIDE SEQUENCE [LARGE SCALE GENOMIC DNA]</scope>
    <source>
        <strain evidence="3 4">KACC 19322</strain>
    </source>
</reference>
<keyword evidence="2" id="KW-1133">Transmembrane helix</keyword>
<dbReference type="RefSeq" id="WP_149325429.1">
    <property type="nucleotide sequence ID" value="NZ_CP043504.1"/>
</dbReference>
<feature type="region of interest" description="Disordered" evidence="1">
    <location>
        <begin position="1"/>
        <end position="29"/>
    </location>
</feature>
<keyword evidence="4" id="KW-1185">Reference proteome</keyword>
<evidence type="ECO:0000256" key="2">
    <source>
        <dbReference type="SAM" id="Phobius"/>
    </source>
</evidence>
<feature type="compositionally biased region" description="Acidic residues" evidence="1">
    <location>
        <begin position="15"/>
        <end position="25"/>
    </location>
</feature>
<protein>
    <submittedName>
        <fullName evidence="3">Uncharacterized protein</fullName>
    </submittedName>
</protein>
<keyword evidence="2" id="KW-0472">Membrane</keyword>
<keyword evidence="2" id="KW-0812">Transmembrane</keyword>
<proteinExistence type="predicted"/>
<accession>A0A5C1Y808</accession>
<feature type="transmembrane region" description="Helical" evidence="2">
    <location>
        <begin position="457"/>
        <end position="475"/>
    </location>
</feature>
<gene>
    <name evidence="3" type="ORF">FLP23_08340</name>
</gene>
<evidence type="ECO:0000256" key="1">
    <source>
        <dbReference type="SAM" id="MobiDB-lite"/>
    </source>
</evidence>
<sequence>MPIKVTDLSVPKLDADEDGEDDGGPEDAAPIWGSTCITVGGNVTCVTILEDSFTQEWRPSSTWHAYRYVCLSVSGTTSSSYWLWIDSPARPVNATSMSPDAGAARFSNGWNDALIHAYSGPVGGAGGAYTPGSTHACPSGTTHWFRLDAAHSSGTMPGFPSRLLGIGLQYQSGVTSWAERPSEYELGTGYFGGTQEAQFVAGAGASMVRSGENTIIRCSETYTGEPTITYEWDSSLRWVAGSFWAPAGQEGPPKLVDGDAQSWTAIGDVGISDATFTSSDCPYLVEIEFWVCAYTGHSPDDYGCGQDTWSADRFRQHSGYANPDAGATETICRLYPDDPQCYALLNPPYVDGTDWDQVCGAGFPALTWGDYTWLPAVIGHLAECLFVPANGFDRHHVIQSAVSTSAVGDLQALITAGADAFTYSPGCGVLVGDALGGDGENINTCEWSSWAAGAKQVITLLLLAGFALWALNFIIDMVTGIPNRTTPSPTGGKS</sequence>
<dbReference type="AlphaFoldDB" id="A0A5C1Y808"/>
<dbReference type="EMBL" id="CP043504">
    <property type="protein sequence ID" value="QEO10011.1"/>
    <property type="molecule type" value="Genomic_DNA"/>
</dbReference>
<dbReference type="KEGG" id="lyk:FLP23_08340"/>
<name>A0A5C1Y808_9MICO</name>